<keyword evidence="4" id="KW-0808">Transferase</keyword>
<dbReference type="PANTHER" id="PTHR30244">
    <property type="entry name" value="TRANSAMINASE"/>
    <property type="match status" value="1"/>
</dbReference>
<dbReference type="GO" id="GO:0008483">
    <property type="term" value="F:transaminase activity"/>
    <property type="evidence" value="ECO:0007669"/>
    <property type="project" value="UniProtKB-KW"/>
</dbReference>
<keyword evidence="1 3" id="KW-0663">Pyridoxal phosphate</keyword>
<dbReference type="Gene3D" id="3.40.640.10">
    <property type="entry name" value="Type I PLP-dependent aspartate aminotransferase-like (Major domain)"/>
    <property type="match status" value="1"/>
</dbReference>
<dbReference type="InterPro" id="IPR000653">
    <property type="entry name" value="DegT/StrS_aminotransferase"/>
</dbReference>
<dbReference type="InterPro" id="IPR015424">
    <property type="entry name" value="PyrdxlP-dep_Trfase"/>
</dbReference>
<dbReference type="InterPro" id="IPR015421">
    <property type="entry name" value="PyrdxlP-dep_Trfase_major"/>
</dbReference>
<evidence type="ECO:0000256" key="3">
    <source>
        <dbReference type="RuleBase" id="RU004508"/>
    </source>
</evidence>
<dbReference type="EMBL" id="JBHSNL010000001">
    <property type="protein sequence ID" value="MFC5544412.1"/>
    <property type="molecule type" value="Genomic_DNA"/>
</dbReference>
<organism evidence="4 5">
    <name type="scientific">Marinobacter koreensis</name>
    <dbReference type="NCBI Taxonomy" id="335974"/>
    <lineage>
        <taxon>Bacteria</taxon>
        <taxon>Pseudomonadati</taxon>
        <taxon>Pseudomonadota</taxon>
        <taxon>Gammaproteobacteria</taxon>
        <taxon>Pseudomonadales</taxon>
        <taxon>Marinobacteraceae</taxon>
        <taxon>Marinobacter</taxon>
    </lineage>
</organism>
<evidence type="ECO:0000256" key="1">
    <source>
        <dbReference type="ARBA" id="ARBA00022898"/>
    </source>
</evidence>
<dbReference type="CDD" id="cd00616">
    <property type="entry name" value="AHBA_syn"/>
    <property type="match status" value="1"/>
</dbReference>
<keyword evidence="5" id="KW-1185">Reference proteome</keyword>
<gene>
    <name evidence="4" type="ORF">ACFPQA_05095</name>
</gene>
<proteinExistence type="inferred from homology"/>
<reference evidence="5" key="1">
    <citation type="journal article" date="2019" name="Int. J. Syst. Evol. Microbiol.">
        <title>The Global Catalogue of Microorganisms (GCM) 10K type strain sequencing project: providing services to taxonomists for standard genome sequencing and annotation.</title>
        <authorList>
            <consortium name="The Broad Institute Genomics Platform"/>
            <consortium name="The Broad Institute Genome Sequencing Center for Infectious Disease"/>
            <person name="Wu L."/>
            <person name="Ma J."/>
        </authorList>
    </citation>
    <scope>NUCLEOTIDE SEQUENCE [LARGE SCALE GENOMIC DNA]</scope>
    <source>
        <strain evidence="5">CGMCC 4.1799</strain>
    </source>
</reference>
<comment type="caution">
    <text evidence="4">The sequence shown here is derived from an EMBL/GenBank/DDBJ whole genome shotgun (WGS) entry which is preliminary data.</text>
</comment>
<dbReference type="Proteomes" id="UP001596055">
    <property type="component" value="Unassembled WGS sequence"/>
</dbReference>
<comment type="similarity">
    <text evidence="2 3">Belongs to the DegT/DnrJ/EryC1 family.</text>
</comment>
<evidence type="ECO:0000313" key="4">
    <source>
        <dbReference type="EMBL" id="MFC5544412.1"/>
    </source>
</evidence>
<protein>
    <submittedName>
        <fullName evidence="4">DegT/DnrJ/EryC1/StrS family aminotransferase</fullName>
    </submittedName>
</protein>
<keyword evidence="4" id="KW-0032">Aminotransferase</keyword>
<dbReference type="PIRSF" id="PIRSF000390">
    <property type="entry name" value="PLP_StrS"/>
    <property type="match status" value="1"/>
</dbReference>
<evidence type="ECO:0000313" key="5">
    <source>
        <dbReference type="Proteomes" id="UP001596055"/>
    </source>
</evidence>
<dbReference type="SUPFAM" id="SSF53383">
    <property type="entry name" value="PLP-dependent transferases"/>
    <property type="match status" value="1"/>
</dbReference>
<evidence type="ECO:0000256" key="2">
    <source>
        <dbReference type="ARBA" id="ARBA00037999"/>
    </source>
</evidence>
<name>A0ABW0RK09_9GAMM</name>
<dbReference type="Pfam" id="PF01041">
    <property type="entry name" value="DegT_DnrJ_EryC1"/>
    <property type="match status" value="1"/>
</dbReference>
<dbReference type="RefSeq" id="WP_282451712.1">
    <property type="nucleotide sequence ID" value="NZ_JAKZAJ010000001.1"/>
</dbReference>
<dbReference type="PANTHER" id="PTHR30244:SF9">
    <property type="entry name" value="PROTEIN RV3402C"/>
    <property type="match status" value="1"/>
</dbReference>
<sequence length="363" mass="39823">MIPVTEPYLPPRGRLDYYLDRVYASHRLTNDGPLVRELTRRLEDYLGVTNLLLVANGTLAIQLALATLGVKRGRGLTTPFTFPATSSALSWQGVEPQYADIDPETLNLDPLAADHAVTADTRVILPVHTYGNPCDVERFRALANRIRVPLVYDASHAFGVQLNGQSLLNWGDAATLSLHATKLFHTAEGGGIVFRDSHLLEEARSMINFGLDNGSPVRIGINAKMSEMHAAMGLAVLEAIDEIIDYRMAIQDHYRKRLSGRIELPVFSADASANGAYMPVLCRNAVHRKRVQRHLLANGIESRAYFSPALGSLGLYTKEITGAGVEFADRILCLPIFFGLSTIQVDHICDLVCAIPPTQEPAL</sequence>
<accession>A0ABW0RK09</accession>